<name>A0ABR9KIY9_9ACTN</name>
<keyword evidence="3" id="KW-1185">Reference proteome</keyword>
<protein>
    <submittedName>
        <fullName evidence="2">Membrane protein</fullName>
    </submittedName>
</protein>
<gene>
    <name evidence="2" type="ORF">H4W81_004753</name>
</gene>
<evidence type="ECO:0000256" key="1">
    <source>
        <dbReference type="SAM" id="Phobius"/>
    </source>
</evidence>
<proteinExistence type="predicted"/>
<keyword evidence="1" id="KW-0472">Membrane</keyword>
<dbReference type="EMBL" id="JADBEF010000001">
    <property type="protein sequence ID" value="MBE1561974.1"/>
    <property type="molecule type" value="Genomic_DNA"/>
</dbReference>
<feature type="transmembrane region" description="Helical" evidence="1">
    <location>
        <begin position="85"/>
        <end position="106"/>
    </location>
</feature>
<sequence>MSDLATLRKAGLHVAETAAPVLGFTLVYAATSRLPLALSAGLCMAALVAVYRLRQARTVWPAVGGFGLTAGAAAITALSGDATNFFLPVLILRATVVLVTPLMLLLRWPPIGLAAGVLTGRGLTWRRCPMRLRGYVVANLVWVAAEGALVANQARLYLADRALAMGAFKLLVEVPVHVLLAVVMWAVYRRITQSPCDCAQHEGVAR</sequence>
<evidence type="ECO:0000313" key="3">
    <source>
        <dbReference type="Proteomes" id="UP000661607"/>
    </source>
</evidence>
<dbReference type="Pfam" id="PF11361">
    <property type="entry name" value="DUF3159"/>
    <property type="match status" value="1"/>
</dbReference>
<comment type="caution">
    <text evidence="2">The sequence shown here is derived from an EMBL/GenBank/DDBJ whole genome shotgun (WGS) entry which is preliminary data.</text>
</comment>
<feature type="transmembrane region" description="Helical" evidence="1">
    <location>
        <begin position="132"/>
        <end position="151"/>
    </location>
</feature>
<organism evidence="2 3">
    <name type="scientific">Nonomuraea africana</name>
    <dbReference type="NCBI Taxonomy" id="46171"/>
    <lineage>
        <taxon>Bacteria</taxon>
        <taxon>Bacillati</taxon>
        <taxon>Actinomycetota</taxon>
        <taxon>Actinomycetes</taxon>
        <taxon>Streptosporangiales</taxon>
        <taxon>Streptosporangiaceae</taxon>
        <taxon>Nonomuraea</taxon>
    </lineage>
</organism>
<feature type="transmembrane region" description="Helical" evidence="1">
    <location>
        <begin position="36"/>
        <end position="53"/>
    </location>
</feature>
<keyword evidence="1" id="KW-0812">Transmembrane</keyword>
<evidence type="ECO:0000313" key="2">
    <source>
        <dbReference type="EMBL" id="MBE1561974.1"/>
    </source>
</evidence>
<dbReference type="RefSeq" id="WP_192776803.1">
    <property type="nucleotide sequence ID" value="NZ_BAAASY010000030.1"/>
</dbReference>
<dbReference type="InterPro" id="IPR016566">
    <property type="entry name" value="UCP010219"/>
</dbReference>
<keyword evidence="1" id="KW-1133">Transmembrane helix</keyword>
<feature type="transmembrane region" description="Helical" evidence="1">
    <location>
        <begin position="60"/>
        <end position="79"/>
    </location>
</feature>
<dbReference type="Proteomes" id="UP000661607">
    <property type="component" value="Unassembled WGS sequence"/>
</dbReference>
<reference evidence="2 3" key="1">
    <citation type="submission" date="2020-10" db="EMBL/GenBank/DDBJ databases">
        <title>Sequencing the genomes of 1000 actinobacteria strains.</title>
        <authorList>
            <person name="Klenk H.-P."/>
        </authorList>
    </citation>
    <scope>NUCLEOTIDE SEQUENCE [LARGE SCALE GENOMIC DNA]</scope>
    <source>
        <strain evidence="2 3">DSM 43748</strain>
    </source>
</reference>
<accession>A0ABR9KIY9</accession>
<feature type="transmembrane region" description="Helical" evidence="1">
    <location>
        <begin position="163"/>
        <end position="187"/>
    </location>
</feature>